<name>A0AAD7TMI6_9APHY</name>
<proteinExistence type="predicted"/>
<evidence type="ECO:0008006" key="3">
    <source>
        <dbReference type="Google" id="ProtNLM"/>
    </source>
</evidence>
<dbReference type="Proteomes" id="UP001215151">
    <property type="component" value="Unassembled WGS sequence"/>
</dbReference>
<evidence type="ECO:0000313" key="1">
    <source>
        <dbReference type="EMBL" id="KAJ8469397.1"/>
    </source>
</evidence>
<gene>
    <name evidence="1" type="ORF">ONZ51_g9012</name>
</gene>
<keyword evidence="2" id="KW-1185">Reference proteome</keyword>
<comment type="caution">
    <text evidence="1">The sequence shown here is derived from an EMBL/GenBank/DDBJ whole genome shotgun (WGS) entry which is preliminary data.</text>
</comment>
<protein>
    <recommendedName>
        <fullName evidence="3">BTB domain-containing protein</fullName>
    </recommendedName>
</protein>
<reference evidence="1" key="1">
    <citation type="submission" date="2022-11" db="EMBL/GenBank/DDBJ databases">
        <title>Genome Sequence of Cubamyces cubensis.</title>
        <authorList>
            <person name="Buettner E."/>
        </authorList>
    </citation>
    <scope>NUCLEOTIDE SEQUENCE</scope>
    <source>
        <strain evidence="1">MPL-01</strain>
    </source>
</reference>
<accession>A0AAD7TMI6</accession>
<sequence>MSTTSSTPPIPNLTNVTRDNDFWFDDGNVVIITTNLRTYSNLCPTAFRIHRSVLARHVRAPEDLLLADLHIGDPLTDTMDGCPMFRLPDSSHDFRCVLHAIYDGPNYSEAGKPLPFSTAAALVRLGHKYDIDSARDLGMKRLDSVFGKCSTWNLAINRSAPVSERSWSTEVLSLRRKDPIIAVNLFRTINAQDKLLAALYMCTELDNDDLLTGTTRVDGLAEKLSANDLARCLDARDRLAARCTTYIVDTLTLPSRTDCRKKKTCDQRLKEIKPLMLTQERHQSFGATRCGIVGPIYPQWSQDTKLCETCRVFLSDRELDFQKTLWRALPSIMDMTGVEWDNLFSGTYTSKMWKASHMLFYNFYVS</sequence>
<organism evidence="1 2">
    <name type="scientific">Trametes cubensis</name>
    <dbReference type="NCBI Taxonomy" id="1111947"/>
    <lineage>
        <taxon>Eukaryota</taxon>
        <taxon>Fungi</taxon>
        <taxon>Dikarya</taxon>
        <taxon>Basidiomycota</taxon>
        <taxon>Agaricomycotina</taxon>
        <taxon>Agaricomycetes</taxon>
        <taxon>Polyporales</taxon>
        <taxon>Polyporaceae</taxon>
        <taxon>Trametes</taxon>
    </lineage>
</organism>
<evidence type="ECO:0000313" key="2">
    <source>
        <dbReference type="Proteomes" id="UP001215151"/>
    </source>
</evidence>
<dbReference type="AlphaFoldDB" id="A0AAD7TMI6"/>
<dbReference type="EMBL" id="JAPEVG010000291">
    <property type="protein sequence ID" value="KAJ8469397.1"/>
    <property type="molecule type" value="Genomic_DNA"/>
</dbReference>